<feature type="domain" description="4Fe-4S ferredoxin-type" evidence="4">
    <location>
        <begin position="90"/>
        <end position="119"/>
    </location>
</feature>
<dbReference type="EMBL" id="CAADFA010000687">
    <property type="protein sequence ID" value="VFJ72950.1"/>
    <property type="molecule type" value="Genomic_DNA"/>
</dbReference>
<accession>A0A450TV11</accession>
<keyword evidence="1" id="KW-0479">Metal-binding</keyword>
<dbReference type="InterPro" id="IPR009051">
    <property type="entry name" value="Helical_ferredxn"/>
</dbReference>
<dbReference type="InterPro" id="IPR023753">
    <property type="entry name" value="FAD/NAD-binding_dom"/>
</dbReference>
<dbReference type="SUPFAM" id="SSF51971">
    <property type="entry name" value="Nucleotide-binding domain"/>
    <property type="match status" value="2"/>
</dbReference>
<dbReference type="InterPro" id="IPR036188">
    <property type="entry name" value="FAD/NAD-bd_sf"/>
</dbReference>
<dbReference type="SUPFAM" id="SSF54862">
    <property type="entry name" value="4Fe-4S ferredoxins"/>
    <property type="match status" value="1"/>
</dbReference>
<dbReference type="GO" id="GO:0046872">
    <property type="term" value="F:metal ion binding"/>
    <property type="evidence" value="ECO:0007669"/>
    <property type="project" value="UniProtKB-KW"/>
</dbReference>
<dbReference type="SUPFAM" id="SSF46548">
    <property type="entry name" value="alpha-helical ferredoxin"/>
    <property type="match status" value="1"/>
</dbReference>
<dbReference type="PRINTS" id="PR00469">
    <property type="entry name" value="PNDRDTASEII"/>
</dbReference>
<dbReference type="Gene3D" id="3.30.70.3270">
    <property type="match status" value="1"/>
</dbReference>
<keyword evidence="3" id="KW-0411">Iron-sulfur</keyword>
<dbReference type="PRINTS" id="PR00368">
    <property type="entry name" value="FADPNR"/>
</dbReference>
<protein>
    <submittedName>
        <fullName evidence="5">Glutamate synthase (NADPH/NADH) small chain</fullName>
    </submittedName>
</protein>
<dbReference type="AlphaFoldDB" id="A0A450TV11"/>
<evidence type="ECO:0000256" key="1">
    <source>
        <dbReference type="ARBA" id="ARBA00022723"/>
    </source>
</evidence>
<dbReference type="Pfam" id="PF07992">
    <property type="entry name" value="Pyr_redox_2"/>
    <property type="match status" value="1"/>
</dbReference>
<name>A0A450TV11_9GAMM</name>
<evidence type="ECO:0000256" key="3">
    <source>
        <dbReference type="ARBA" id="ARBA00023014"/>
    </source>
</evidence>
<dbReference type="PROSITE" id="PS00198">
    <property type="entry name" value="4FE4S_FER_1"/>
    <property type="match status" value="1"/>
</dbReference>
<feature type="domain" description="4Fe-4S ferredoxin-type" evidence="4">
    <location>
        <begin position="49"/>
        <end position="78"/>
    </location>
</feature>
<dbReference type="EMBL" id="CAADEZ010000669">
    <property type="protein sequence ID" value="VFJ72840.1"/>
    <property type="molecule type" value="Genomic_DNA"/>
</dbReference>
<dbReference type="InterPro" id="IPR017896">
    <property type="entry name" value="4Fe4S_Fe-S-bd"/>
</dbReference>
<evidence type="ECO:0000313" key="7">
    <source>
        <dbReference type="EMBL" id="VFK19828.1"/>
    </source>
</evidence>
<dbReference type="InterPro" id="IPR017900">
    <property type="entry name" value="4Fe4S_Fe_S_CS"/>
</dbReference>
<proteinExistence type="predicted"/>
<dbReference type="PROSITE" id="PS51379">
    <property type="entry name" value="4FE4S_FER_2"/>
    <property type="match status" value="3"/>
</dbReference>
<dbReference type="GO" id="GO:0051536">
    <property type="term" value="F:iron-sulfur cluster binding"/>
    <property type="evidence" value="ECO:0007669"/>
    <property type="project" value="UniProtKB-KW"/>
</dbReference>
<gene>
    <name evidence="5" type="ORF">BECKFM1743A_GA0114220_106691</name>
    <name evidence="7" type="ORF">BECKFM1743B_GA0114221_106491</name>
    <name evidence="6" type="ORF">BECKFM1743C_GA0114222_106871</name>
</gene>
<evidence type="ECO:0000259" key="4">
    <source>
        <dbReference type="PROSITE" id="PS51379"/>
    </source>
</evidence>
<evidence type="ECO:0000313" key="5">
    <source>
        <dbReference type="EMBL" id="VFJ72840.1"/>
    </source>
</evidence>
<reference evidence="5" key="1">
    <citation type="submission" date="2019-02" db="EMBL/GenBank/DDBJ databases">
        <authorList>
            <person name="Gruber-Vodicka R. H."/>
            <person name="Seah K. B. B."/>
        </authorList>
    </citation>
    <scope>NUCLEOTIDE SEQUENCE</scope>
    <source>
        <strain evidence="5">BECK_BZ163</strain>
        <strain evidence="7">BECK_BZ164</strain>
        <strain evidence="6">BECK_BZ165</strain>
    </source>
</reference>
<dbReference type="Pfam" id="PF12838">
    <property type="entry name" value="Fer4_7"/>
    <property type="match status" value="1"/>
</dbReference>
<sequence length="608" mass="67527">MSIRALDTQRKLTIHDVLSPFTAWKNVFRDPVTIRDPIHDRPGAERYRGFHKNDIETCIGCGTCEAICQNGAIDMVPVEGFPTKPGDSGLRPRIDYGRCCWCALCVDICMTRSLTMSNAYQWVESDPDAFRFTPGVDKKHWNDAPLGYKRPDGYRLMPTVRAPMGELEPETRLGSFHEIVHGYPVADARLEADRCVACGLCIATCPTHMAIPDYIAAIRDGDYEHGLALLYQTNPFSQVCGRVCTHKCETVCAMNHQGEPIAIRWLKRHITDQVPYERYRDIVAGHGAPATGRSVAIIGAGPAGLTAAFDLARMGHEVVIHEARQKPGGMPRYGIPEYRLPYDIIDRDVQVIASLGVTIHCNSRVGDDPAMDELREKYDAVLFSIGLHLGRSTRIPGADHKAVTKAVDLLRAITDGEPVRAPRKVVVIGGGNVAMDIARSMARLQKQAYGEVNLTVTALEDFDHFLADPEEVKESREEGIEILDARGPQEMVIDDDGNLMGLKSWRVVSIFDEQGRFAPRYDDSDERLHPGEMVIEAIGQMSDTDLLGEPLTERLEWNRGRIKVDRDGRTSEPWLWAAGDCVNGPDVVHAVADGHRVAASIDRYLRKA</sequence>
<dbReference type="PANTHER" id="PTHR42783:SF3">
    <property type="entry name" value="GLUTAMATE SYNTHASE [NADPH] SMALL CHAIN-RELATED"/>
    <property type="match status" value="1"/>
</dbReference>
<dbReference type="PANTHER" id="PTHR42783">
    <property type="entry name" value="GLUTAMATE SYNTHASE [NADPH] SMALL CHAIN"/>
    <property type="match status" value="1"/>
</dbReference>
<dbReference type="Gene3D" id="3.50.50.60">
    <property type="entry name" value="FAD/NAD(P)-binding domain"/>
    <property type="match status" value="2"/>
</dbReference>
<organism evidence="5">
    <name type="scientific">Candidatus Kentrum sp. FM</name>
    <dbReference type="NCBI Taxonomy" id="2126340"/>
    <lineage>
        <taxon>Bacteria</taxon>
        <taxon>Pseudomonadati</taxon>
        <taxon>Pseudomonadota</taxon>
        <taxon>Gammaproteobacteria</taxon>
        <taxon>Candidatus Kentrum</taxon>
    </lineage>
</organism>
<evidence type="ECO:0000256" key="2">
    <source>
        <dbReference type="ARBA" id="ARBA00023004"/>
    </source>
</evidence>
<evidence type="ECO:0000313" key="6">
    <source>
        <dbReference type="EMBL" id="VFJ72950.1"/>
    </source>
</evidence>
<feature type="domain" description="4Fe-4S ferredoxin-type" evidence="4">
    <location>
        <begin position="186"/>
        <end position="217"/>
    </location>
</feature>
<dbReference type="Pfam" id="PF14691">
    <property type="entry name" value="Fer4_20"/>
    <property type="match status" value="1"/>
</dbReference>
<dbReference type="EMBL" id="CAADFL010000649">
    <property type="protein sequence ID" value="VFK19828.1"/>
    <property type="molecule type" value="Genomic_DNA"/>
</dbReference>
<dbReference type="Gene3D" id="1.10.1060.10">
    <property type="entry name" value="Alpha-helical ferredoxin"/>
    <property type="match status" value="1"/>
</dbReference>
<keyword evidence="2" id="KW-0408">Iron</keyword>
<dbReference type="GO" id="GO:0016491">
    <property type="term" value="F:oxidoreductase activity"/>
    <property type="evidence" value="ECO:0007669"/>
    <property type="project" value="InterPro"/>
</dbReference>
<dbReference type="InterPro" id="IPR028261">
    <property type="entry name" value="DPD_II"/>
</dbReference>